<feature type="compositionally biased region" description="Basic and acidic residues" evidence="1">
    <location>
        <begin position="173"/>
        <end position="186"/>
    </location>
</feature>
<name>A0A914XCN0_9BILA</name>
<dbReference type="InterPro" id="IPR055303">
    <property type="entry name" value="ATMIN"/>
</dbReference>
<feature type="region of interest" description="Disordered" evidence="1">
    <location>
        <begin position="173"/>
        <end position="220"/>
    </location>
</feature>
<accession>A0A914XCN0</accession>
<feature type="compositionally biased region" description="Gly residues" evidence="1">
    <location>
        <begin position="397"/>
        <end position="407"/>
    </location>
</feature>
<dbReference type="GO" id="GO:0000976">
    <property type="term" value="F:transcription cis-regulatory region binding"/>
    <property type="evidence" value="ECO:0007669"/>
    <property type="project" value="InterPro"/>
</dbReference>
<dbReference type="InterPro" id="IPR013087">
    <property type="entry name" value="Znf_C2H2_type"/>
</dbReference>
<dbReference type="WBParaSite" id="PSAMB.scaffold7870size6967.g30648.t1">
    <property type="protein sequence ID" value="PSAMB.scaffold7870size6967.g30648.t1"/>
    <property type="gene ID" value="PSAMB.scaffold7870size6967.g30648"/>
</dbReference>
<feature type="region of interest" description="Disordered" evidence="1">
    <location>
        <begin position="253"/>
        <end position="277"/>
    </location>
</feature>
<dbReference type="PROSITE" id="PS00028">
    <property type="entry name" value="ZINC_FINGER_C2H2_1"/>
    <property type="match status" value="1"/>
</dbReference>
<evidence type="ECO:0000256" key="1">
    <source>
        <dbReference type="SAM" id="MobiDB-lite"/>
    </source>
</evidence>
<evidence type="ECO:0000259" key="2">
    <source>
        <dbReference type="PROSITE" id="PS00028"/>
    </source>
</evidence>
<feature type="region of interest" description="Disordered" evidence="1">
    <location>
        <begin position="395"/>
        <end position="414"/>
    </location>
</feature>
<sequence length="414" mass="45580">MIEEPSDVRPSSDELLAVGATVCNICDASFPHASARQLHMVKSHRIIKDHKDYSLFHRSKSQAVYRFFCPEKTCAYFDRSWFKSLAALKQHYQKCHLPKTLKCQFCPQVRFSLHRDRNYHEKICPLRPKCSEVPSTSLDNQDAILMGIGRNNDVSKYDNDVVDVEVVAESRTEFRKSMTSEEERLSSGEQSKLGQSAVKARRGGKFKVTSSDADISREGANPNRPPIVFVCINSPRAIPGPPPSKLRKLMPKLASKPRSAATQVDLPESVTRQSSSTQTDSLLEEMLNVSAQVDQVDLLGLAAAFDQQDFICQTVYPDHIDSGTQMVGDDELAGGGLDDVMICGGTQTDLFEFEELLRHTETQTLFPGGELADARTQTLLIDFIESGFTDAEKGLGVDAGEGGGGNDGSSNVVI</sequence>
<dbReference type="PANTHER" id="PTHR46664">
    <property type="entry name" value="ATM INTERACTOR"/>
    <property type="match status" value="1"/>
</dbReference>
<evidence type="ECO:0000313" key="3">
    <source>
        <dbReference type="Proteomes" id="UP000887566"/>
    </source>
</evidence>
<evidence type="ECO:0000313" key="4">
    <source>
        <dbReference type="WBParaSite" id="PSAMB.scaffold7870size6967.g30648.t1"/>
    </source>
</evidence>
<proteinExistence type="predicted"/>
<keyword evidence="3" id="KW-1185">Reference proteome</keyword>
<feature type="domain" description="C2H2-type" evidence="2">
    <location>
        <begin position="23"/>
        <end position="44"/>
    </location>
</feature>
<dbReference type="GO" id="GO:0045944">
    <property type="term" value="P:positive regulation of transcription by RNA polymerase II"/>
    <property type="evidence" value="ECO:0007669"/>
    <property type="project" value="InterPro"/>
</dbReference>
<dbReference type="PANTHER" id="PTHR46664:SF1">
    <property type="entry name" value="ATM INTERACTOR"/>
    <property type="match status" value="1"/>
</dbReference>
<dbReference type="SMART" id="SM00355">
    <property type="entry name" value="ZnF_C2H2"/>
    <property type="match status" value="2"/>
</dbReference>
<dbReference type="Proteomes" id="UP000887566">
    <property type="component" value="Unplaced"/>
</dbReference>
<dbReference type="AlphaFoldDB" id="A0A914XCN0"/>
<dbReference type="GO" id="GO:0000981">
    <property type="term" value="F:DNA-binding transcription factor activity, RNA polymerase II-specific"/>
    <property type="evidence" value="ECO:0007669"/>
    <property type="project" value="TreeGrafter"/>
</dbReference>
<dbReference type="GO" id="GO:0005634">
    <property type="term" value="C:nucleus"/>
    <property type="evidence" value="ECO:0007669"/>
    <property type="project" value="TreeGrafter"/>
</dbReference>
<reference evidence="4" key="1">
    <citation type="submission" date="2022-11" db="UniProtKB">
        <authorList>
            <consortium name="WormBaseParasite"/>
        </authorList>
    </citation>
    <scope>IDENTIFICATION</scope>
</reference>
<protein>
    <submittedName>
        <fullName evidence="4">C2H2-type domain-containing protein</fullName>
    </submittedName>
</protein>
<organism evidence="3 4">
    <name type="scientific">Plectus sambesii</name>
    <dbReference type="NCBI Taxonomy" id="2011161"/>
    <lineage>
        <taxon>Eukaryota</taxon>
        <taxon>Metazoa</taxon>
        <taxon>Ecdysozoa</taxon>
        <taxon>Nematoda</taxon>
        <taxon>Chromadorea</taxon>
        <taxon>Plectida</taxon>
        <taxon>Plectina</taxon>
        <taxon>Plectoidea</taxon>
        <taxon>Plectidae</taxon>
        <taxon>Plectus</taxon>
    </lineage>
</organism>